<reference evidence="1 2" key="1">
    <citation type="submission" date="2015-06" db="EMBL/GenBank/DDBJ databases">
        <authorList>
            <person name="Hoefler B.C."/>
            <person name="Straight P.D."/>
        </authorList>
    </citation>
    <scope>NUCLEOTIDE SEQUENCE [LARGE SCALE GENOMIC DNA]</scope>
    <source>
        <strain evidence="1 2">NRRL 3427</strain>
    </source>
</reference>
<evidence type="ECO:0000313" key="1">
    <source>
        <dbReference type="EMBL" id="KOG11624.1"/>
    </source>
</evidence>
<accession>A0A0L8JDK2</accession>
<dbReference type="SUPFAM" id="SSF48371">
    <property type="entry name" value="ARM repeat"/>
    <property type="match status" value="1"/>
</dbReference>
<dbReference type="InterPro" id="IPR016024">
    <property type="entry name" value="ARM-type_fold"/>
</dbReference>
<dbReference type="PATRIC" id="fig|1938.6.peg.7275"/>
<dbReference type="AlphaFoldDB" id="A0A0L8JDK2"/>
<protein>
    <submittedName>
        <fullName evidence="1">Uncharacterized protein</fullName>
    </submittedName>
</protein>
<organism evidence="1 2">
    <name type="scientific">Streptomyces viridochromogenes</name>
    <dbReference type="NCBI Taxonomy" id="1938"/>
    <lineage>
        <taxon>Bacteria</taxon>
        <taxon>Bacillati</taxon>
        <taxon>Actinomycetota</taxon>
        <taxon>Actinomycetes</taxon>
        <taxon>Kitasatosporales</taxon>
        <taxon>Streptomycetaceae</taxon>
        <taxon>Streptomyces</taxon>
    </lineage>
</organism>
<gene>
    <name evidence="1" type="ORF">ADK34_33850</name>
</gene>
<dbReference type="Proteomes" id="UP000037023">
    <property type="component" value="Unassembled WGS sequence"/>
</dbReference>
<dbReference type="EMBL" id="LGUP01000388">
    <property type="protein sequence ID" value="KOG11624.1"/>
    <property type="molecule type" value="Genomic_DNA"/>
</dbReference>
<name>A0A0L8JDK2_STRVR</name>
<proteinExistence type="predicted"/>
<evidence type="ECO:0000313" key="2">
    <source>
        <dbReference type="Proteomes" id="UP000037023"/>
    </source>
</evidence>
<sequence>MLIAARHRPERATELVRPHIGTTPEWRQRLLALMEWSLTPGLVNLAVDLIQSGQADEARGPLANNSDFWSLLYSLSETAPVRAARLVGAYLDRAWTQELPAGPNKLFGGEYLSAHSQTASAVLSRIAEAAPKPYVDNILSFVLRTAESDEASDEGSGNRWLYQQWGGSSVSAELLSALDTALRALPAADPAAAGDALTRLSGSTTEIARFLACRLYTVLGAADEALDWLCSDQRNLHLGWVDSSRWASRELIAAATVDCAADTLVRLADVLFGYYPSTEQRRRVKGGPSRCGWGQYELLSAIDPARRSDRVRRRLDELERRFPEVTPSPPSGVVTAWVTSPISDRAAAHMTDAQWRRALEKYAKPQAERSWPPQGGARELADTLRTRAGQEPSRFAAFALTLGPDMPGAYLCAIVEAAAPHLDTETWEELVLHTHRTLGEEAAFTVCRALQATPGHFTSIQLPILASYAAASSPERDTRGLDEEGTRTDLLTAGLNATRGQAAITCATLLFHDARHLSGLRPLTFRLAADPVLAVRVCAAEAVRALMNHDSQTALDAADQLMTHQDLNIHNAHTTQRLLTGALARDPSRFAPHLEAALHGPRQTMELAGQTWAVVTLQGNATPDLPTTVLQLGTMARRGAATIFASNPDHYTRLLPLLDDEDEEVRNNASAVMRHAFDLLPSQADELVQTFIASKASAGNLGELAFALHDPAGPLPPAALDACEHIVGRAAADLADIRTRHAADGRYVVTAVLRLYRQSPPSMRSRCLDIIDALSRADVPGLHAALEGER</sequence>
<comment type="caution">
    <text evidence="1">The sequence shown here is derived from an EMBL/GenBank/DDBJ whole genome shotgun (WGS) entry which is preliminary data.</text>
</comment>
<dbReference type="OrthoDB" id="7051144at2"/>